<dbReference type="Gene3D" id="1.25.40.10">
    <property type="entry name" value="Tetratricopeptide repeat domain"/>
    <property type="match status" value="1"/>
</dbReference>
<dbReference type="AlphaFoldDB" id="A0A919CAR2"/>
<dbReference type="SUPFAM" id="SSF52540">
    <property type="entry name" value="P-loop containing nucleoside triphosphate hydrolases"/>
    <property type="match status" value="1"/>
</dbReference>
<gene>
    <name evidence="1" type="ORF">GCM10010334_39190</name>
</gene>
<dbReference type="Gene3D" id="3.40.50.300">
    <property type="entry name" value="P-loop containing nucleotide triphosphate hydrolases"/>
    <property type="match status" value="1"/>
</dbReference>
<reference evidence="1" key="2">
    <citation type="submission" date="2020-09" db="EMBL/GenBank/DDBJ databases">
        <authorList>
            <person name="Sun Q."/>
            <person name="Ohkuma M."/>
        </authorList>
    </citation>
    <scope>NUCLEOTIDE SEQUENCE</scope>
    <source>
        <strain evidence="1">JCM 4637</strain>
    </source>
</reference>
<comment type="caution">
    <text evidence="1">The sequence shown here is derived from an EMBL/GenBank/DDBJ whole genome shotgun (WGS) entry which is preliminary data.</text>
</comment>
<sequence length="725" mass="77369">MLDLISVGAISTVLGAVASGTASEAGKWVWQSAGSLVQRILGREVAAPVDQRQVELMAAELYEAMRRDPGLVRDWDVFAGTVRRAAGARSVPRLPAASRHFVNRQRVLKELDEEAGRRTDGRPKVALLHGPEGIGTTEIAWCWGGREAARRFKDGQVYVDLRGGPDGVMSAGAALREAFRQLGVSEEEIPPSELHRAEFFRRCVADLALLVVLDHASHAAQVLPLIATAPGVVTVVTARDPLLRLPARRIPVGPLAEKYVRRLLEETAGRPALDAARALLPSVIADCGGSPYAVLAAAPRLAHVPQPRTERTQLPAMTERDAVRTAIDHAYQSLDPVTARVHRLTALRPWPAVTTGLAARAANLATPDAARALDVLAENRLLDTTPQGHHRHRPSVRALAEQAAAREDGPAVCSAAVGRVLDGYLHFAEPTARAALPQSWRSPQPRDSDEVLTYEGPGEALAALAAETANLMEAVAAADEFGRPETVCRLVRALWPVQLKAGQLDVVLPALHTGAATADAHFPGTRIAGMMHAHLGFALTALERYDEAERSLRAAARDESAAGHVRGHASAVEGLGLLRLAQWRWEEAYVLFEQVEGLYAAIGPGDEGAADLPRALALLERHRGRALTGLGRTDEARERLGAAVAYFRSGGDPYNMARALTDLARTHVDGTRRAGPAAQAAALPLVDEAIAVLEGERAEHHLAYLRQLRALCVSPGSPGGGPAAG</sequence>
<dbReference type="RefSeq" id="WP_189824460.1">
    <property type="nucleotide sequence ID" value="NZ_BMVC01000007.1"/>
</dbReference>
<dbReference type="Proteomes" id="UP000638353">
    <property type="component" value="Unassembled WGS sequence"/>
</dbReference>
<dbReference type="EMBL" id="BMVC01000007">
    <property type="protein sequence ID" value="GHC97619.1"/>
    <property type="molecule type" value="Genomic_DNA"/>
</dbReference>
<dbReference type="InterPro" id="IPR027417">
    <property type="entry name" value="P-loop_NTPase"/>
</dbReference>
<dbReference type="InterPro" id="IPR011990">
    <property type="entry name" value="TPR-like_helical_dom_sf"/>
</dbReference>
<accession>A0A919CAR2</accession>
<organism evidence="1 2">
    <name type="scientific">Streptomyces finlayi</name>
    <dbReference type="NCBI Taxonomy" id="67296"/>
    <lineage>
        <taxon>Bacteria</taxon>
        <taxon>Bacillati</taxon>
        <taxon>Actinomycetota</taxon>
        <taxon>Actinomycetes</taxon>
        <taxon>Kitasatosporales</taxon>
        <taxon>Streptomycetaceae</taxon>
        <taxon>Streptomyces</taxon>
    </lineage>
</organism>
<evidence type="ECO:0008006" key="3">
    <source>
        <dbReference type="Google" id="ProtNLM"/>
    </source>
</evidence>
<evidence type="ECO:0000313" key="2">
    <source>
        <dbReference type="Proteomes" id="UP000638353"/>
    </source>
</evidence>
<dbReference type="SUPFAM" id="SSF48452">
    <property type="entry name" value="TPR-like"/>
    <property type="match status" value="1"/>
</dbReference>
<evidence type="ECO:0000313" key="1">
    <source>
        <dbReference type="EMBL" id="GHC97619.1"/>
    </source>
</evidence>
<proteinExistence type="predicted"/>
<reference evidence="1" key="1">
    <citation type="journal article" date="2014" name="Int. J. Syst. Evol. Microbiol.">
        <title>Complete genome sequence of Corynebacterium casei LMG S-19264T (=DSM 44701T), isolated from a smear-ripened cheese.</title>
        <authorList>
            <consortium name="US DOE Joint Genome Institute (JGI-PGF)"/>
            <person name="Walter F."/>
            <person name="Albersmeier A."/>
            <person name="Kalinowski J."/>
            <person name="Ruckert C."/>
        </authorList>
    </citation>
    <scope>NUCLEOTIDE SEQUENCE</scope>
    <source>
        <strain evidence="1">JCM 4637</strain>
    </source>
</reference>
<name>A0A919CAR2_9ACTN</name>
<protein>
    <recommendedName>
        <fullName evidence="3">Tetratricopeptide repeat protein</fullName>
    </recommendedName>
</protein>